<keyword evidence="4" id="KW-0472">Membrane</keyword>
<dbReference type="GO" id="GO:0016020">
    <property type="term" value="C:membrane"/>
    <property type="evidence" value="ECO:0007669"/>
    <property type="project" value="UniProtKB-SubCell"/>
</dbReference>
<feature type="transmembrane region" description="Helical" evidence="4">
    <location>
        <begin position="190"/>
        <end position="212"/>
    </location>
</feature>
<feature type="transmembrane region" description="Helical" evidence="4">
    <location>
        <begin position="121"/>
        <end position="144"/>
    </location>
</feature>
<dbReference type="SUPFAM" id="SSF103473">
    <property type="entry name" value="MFS general substrate transporter"/>
    <property type="match status" value="1"/>
</dbReference>
<dbReference type="GO" id="GO:0022857">
    <property type="term" value="F:transmembrane transporter activity"/>
    <property type="evidence" value="ECO:0007669"/>
    <property type="project" value="InterPro"/>
</dbReference>
<comment type="caution">
    <text evidence="6">The sequence shown here is derived from an EMBL/GenBank/DDBJ whole genome shotgun (WGS) entry which is preliminary data.</text>
</comment>
<sequence>MIADRISQDLSGKKSQNDGGIKEYTHDPESFIGEKPSDSTMTQETFGVKDFAIPDGTFWGWMCVFSYFMTSFICWGGNTAFSIYLSNYLQHNTFHASAVDYAAIGGLAFGIGFVFAPVNTYLVGITSANFVVFLAGLFQFVALFTSSYCKEIWQLYLGQGILMGFGLALVSTPIPVIIPQWFEKYRSRALLLGASGTGLGGIMFNLAIQKIIEEWGVAWARRIQSFMVISVCTVCSLLIRTRNEKIKPEFKPLDTKILFSFPFIVMLLWLMFTMLAYVTTQYSMTNSTVALGYTARQGSITIVLFNVGAIIGRPSTGVISDKFGPVTTATFIYFFASLLCFAMWIPARNLPTMYVFGIVIGFIAGFVLGALPAVVPRIVGLRKLQVAYGMAYSVLGASGVVSPVIGLSLRKHKEAPGQYTWVAMFAGLCFFMSGFWALVLRAYIIAKDKLTGFKNPDLGEDVQTKVPMAMVIENLFTVRHKQKV</sequence>
<dbReference type="InterPro" id="IPR020846">
    <property type="entry name" value="MFS_dom"/>
</dbReference>
<keyword evidence="7" id="KW-1185">Reference proteome</keyword>
<feature type="compositionally biased region" description="Basic and acidic residues" evidence="3">
    <location>
        <begin position="11"/>
        <end position="29"/>
    </location>
</feature>
<dbReference type="PANTHER" id="PTHR11360:SF315">
    <property type="entry name" value="TRANSPORTER MCH2-RELATED"/>
    <property type="match status" value="1"/>
</dbReference>
<evidence type="ECO:0000259" key="5">
    <source>
        <dbReference type="PROSITE" id="PS50850"/>
    </source>
</evidence>
<dbReference type="RefSeq" id="XP_064850279.1">
    <property type="nucleotide sequence ID" value="XM_064994207.1"/>
</dbReference>
<keyword evidence="4" id="KW-0812">Transmembrane</keyword>
<feature type="transmembrane region" description="Helical" evidence="4">
    <location>
        <begin position="290"/>
        <end position="311"/>
    </location>
</feature>
<dbReference type="PROSITE" id="PS50850">
    <property type="entry name" value="MFS"/>
    <property type="match status" value="1"/>
</dbReference>
<dbReference type="Proteomes" id="UP001360560">
    <property type="component" value="Unassembled WGS sequence"/>
</dbReference>
<organism evidence="6 7">
    <name type="scientific">Saccharomycopsis crataegensis</name>
    <dbReference type="NCBI Taxonomy" id="43959"/>
    <lineage>
        <taxon>Eukaryota</taxon>
        <taxon>Fungi</taxon>
        <taxon>Dikarya</taxon>
        <taxon>Ascomycota</taxon>
        <taxon>Saccharomycotina</taxon>
        <taxon>Saccharomycetes</taxon>
        <taxon>Saccharomycopsidaceae</taxon>
        <taxon>Saccharomycopsis</taxon>
    </lineage>
</organism>
<feature type="transmembrane region" description="Helical" evidence="4">
    <location>
        <begin position="387"/>
        <end position="409"/>
    </location>
</feature>
<dbReference type="InterPro" id="IPR050327">
    <property type="entry name" value="Proton-linked_MCT"/>
</dbReference>
<comment type="subcellular location">
    <subcellularLocation>
        <location evidence="1">Membrane</location>
        <topology evidence="1">Multi-pass membrane protein</topology>
    </subcellularLocation>
</comment>
<dbReference type="EMBL" id="BTFZ01000001">
    <property type="protein sequence ID" value="GMM33279.1"/>
    <property type="molecule type" value="Genomic_DNA"/>
</dbReference>
<feature type="transmembrane region" description="Helical" evidence="4">
    <location>
        <begin position="218"/>
        <end position="239"/>
    </location>
</feature>
<accession>A0AAV5QEX6</accession>
<dbReference type="Gene3D" id="1.20.1250.20">
    <property type="entry name" value="MFS general substrate transporter like domains"/>
    <property type="match status" value="2"/>
</dbReference>
<dbReference type="InterPro" id="IPR011701">
    <property type="entry name" value="MFS"/>
</dbReference>
<feature type="transmembrane region" description="Helical" evidence="4">
    <location>
        <begin position="156"/>
        <end position="178"/>
    </location>
</feature>
<feature type="transmembrane region" description="Helical" evidence="4">
    <location>
        <begin position="353"/>
        <end position="375"/>
    </location>
</feature>
<feature type="transmembrane region" description="Helical" evidence="4">
    <location>
        <begin position="323"/>
        <end position="347"/>
    </location>
</feature>
<dbReference type="CDD" id="cd17352">
    <property type="entry name" value="MFS_MCT_SLC16"/>
    <property type="match status" value="1"/>
</dbReference>
<feature type="region of interest" description="Disordered" evidence="3">
    <location>
        <begin position="1"/>
        <end position="39"/>
    </location>
</feature>
<evidence type="ECO:0000256" key="1">
    <source>
        <dbReference type="ARBA" id="ARBA00004141"/>
    </source>
</evidence>
<feature type="transmembrane region" description="Helical" evidence="4">
    <location>
        <begin position="98"/>
        <end position="116"/>
    </location>
</feature>
<dbReference type="AlphaFoldDB" id="A0AAV5QEX6"/>
<comment type="similarity">
    <text evidence="2">Belongs to the major facilitator superfamily. Monocarboxylate porter (TC 2.A.1.13) family.</text>
</comment>
<dbReference type="GeneID" id="90071258"/>
<dbReference type="InterPro" id="IPR036259">
    <property type="entry name" value="MFS_trans_sf"/>
</dbReference>
<feature type="domain" description="Major facilitator superfamily (MFS) profile" evidence="5">
    <location>
        <begin position="257"/>
        <end position="484"/>
    </location>
</feature>
<proteinExistence type="inferred from homology"/>
<reference evidence="6 7" key="1">
    <citation type="journal article" date="2023" name="Elife">
        <title>Identification of key yeast species and microbe-microbe interactions impacting larval growth of Drosophila in the wild.</title>
        <authorList>
            <person name="Mure A."/>
            <person name="Sugiura Y."/>
            <person name="Maeda R."/>
            <person name="Honda K."/>
            <person name="Sakurai N."/>
            <person name="Takahashi Y."/>
            <person name="Watada M."/>
            <person name="Katoh T."/>
            <person name="Gotoh A."/>
            <person name="Gotoh Y."/>
            <person name="Taniguchi I."/>
            <person name="Nakamura K."/>
            <person name="Hayashi T."/>
            <person name="Katayama T."/>
            <person name="Uemura T."/>
            <person name="Hattori Y."/>
        </authorList>
    </citation>
    <scope>NUCLEOTIDE SEQUENCE [LARGE SCALE GENOMIC DNA]</scope>
    <source>
        <strain evidence="6 7">SC-9</strain>
    </source>
</reference>
<gene>
    <name evidence="6" type="ORF">DASC09_006040</name>
</gene>
<dbReference type="Pfam" id="PF07690">
    <property type="entry name" value="MFS_1"/>
    <property type="match status" value="1"/>
</dbReference>
<evidence type="ECO:0000313" key="7">
    <source>
        <dbReference type="Proteomes" id="UP001360560"/>
    </source>
</evidence>
<feature type="transmembrane region" description="Helical" evidence="4">
    <location>
        <begin position="259"/>
        <end position="278"/>
    </location>
</feature>
<evidence type="ECO:0000313" key="6">
    <source>
        <dbReference type="EMBL" id="GMM33279.1"/>
    </source>
</evidence>
<feature type="transmembrane region" description="Helical" evidence="4">
    <location>
        <begin position="58"/>
        <end position="78"/>
    </location>
</feature>
<evidence type="ECO:0000256" key="2">
    <source>
        <dbReference type="ARBA" id="ARBA00006727"/>
    </source>
</evidence>
<name>A0AAV5QEX6_9ASCO</name>
<dbReference type="PANTHER" id="PTHR11360">
    <property type="entry name" value="MONOCARBOXYLATE TRANSPORTER"/>
    <property type="match status" value="1"/>
</dbReference>
<evidence type="ECO:0000256" key="3">
    <source>
        <dbReference type="SAM" id="MobiDB-lite"/>
    </source>
</evidence>
<evidence type="ECO:0000256" key="4">
    <source>
        <dbReference type="SAM" id="Phobius"/>
    </source>
</evidence>
<protein>
    <recommendedName>
        <fullName evidence="5">Major facilitator superfamily (MFS) profile domain-containing protein</fullName>
    </recommendedName>
</protein>
<feature type="transmembrane region" description="Helical" evidence="4">
    <location>
        <begin position="421"/>
        <end position="444"/>
    </location>
</feature>
<keyword evidence="4" id="KW-1133">Transmembrane helix</keyword>